<dbReference type="AlphaFoldDB" id="N6VUH7"/>
<evidence type="ECO:0000313" key="5">
    <source>
        <dbReference type="Proteomes" id="UP000053695"/>
    </source>
</evidence>
<keyword evidence="5" id="KW-1185">Reference proteome</keyword>
<dbReference type="GO" id="GO:0051604">
    <property type="term" value="P:protein maturation"/>
    <property type="evidence" value="ECO:0007669"/>
    <property type="project" value="TreeGrafter"/>
</dbReference>
<sequence length="329" mass="35426">MITKMHGAGGRLMIEFIKNQILKNIELKKVNGLGLDDLDDAGTIKLDDKHIAFTTDSYTVKPIFFPGGDIGRLAVSGTVNDLSVVGAKPLALSLAFIIPEGYDEEKIERIIKSINKTSKEAEVAIIAGDTKVTDGLDEIIINTSGVGVAEKVIKDSGVKDGDAIIVSGNIAEHGLAILLSREEFEFETNIKSDVAPLNKMIENILDLEISAMKDPTRGGLAEALNELAEKSSVGITIFEDKIPISDEVSSVCEILGLDPLTIANEGKVVIAVDKKDAEECLERLREHPLGKNAEIIGYATKEHKGVLMETGIGKRIIDYPIGDPIPRVC</sequence>
<feature type="domain" description="PurM-like N-terminal" evidence="2">
    <location>
        <begin position="39"/>
        <end position="149"/>
    </location>
</feature>
<dbReference type="Pfam" id="PF02769">
    <property type="entry name" value="AIRS_C"/>
    <property type="match status" value="1"/>
</dbReference>
<gene>
    <name evidence="4" type="ORF">J422_00325</name>
</gene>
<organism evidence="4 5">
    <name type="scientific">Methanocaldococcus villosus KIN24-T80</name>
    <dbReference type="NCBI Taxonomy" id="1069083"/>
    <lineage>
        <taxon>Archaea</taxon>
        <taxon>Methanobacteriati</taxon>
        <taxon>Methanobacteriota</taxon>
        <taxon>Methanomada group</taxon>
        <taxon>Methanococci</taxon>
        <taxon>Methanococcales</taxon>
        <taxon>Methanocaldococcaceae</taxon>
        <taxon>Methanocaldococcus</taxon>
    </lineage>
</organism>
<dbReference type="Proteomes" id="UP000053695">
    <property type="component" value="Unassembled WGS sequence"/>
</dbReference>
<dbReference type="SUPFAM" id="SSF55326">
    <property type="entry name" value="PurM N-terminal domain-like"/>
    <property type="match status" value="1"/>
</dbReference>
<dbReference type="EMBL" id="APMM01000001">
    <property type="protein sequence ID" value="ENN96846.1"/>
    <property type="molecule type" value="Genomic_DNA"/>
</dbReference>
<evidence type="ECO:0000256" key="1">
    <source>
        <dbReference type="ARBA" id="ARBA00006243"/>
    </source>
</evidence>
<comment type="caution">
    <text evidence="4">The sequence shown here is derived from an EMBL/GenBank/DDBJ whole genome shotgun (WGS) entry which is preliminary data.</text>
</comment>
<dbReference type="InterPro" id="IPR011854">
    <property type="entry name" value="HypE"/>
</dbReference>
<dbReference type="Pfam" id="PF00586">
    <property type="entry name" value="AIRS"/>
    <property type="match status" value="1"/>
</dbReference>
<dbReference type="PANTHER" id="PTHR30303:SF0">
    <property type="entry name" value="CARBAMOYL DEHYDRATASE HYPE"/>
    <property type="match status" value="1"/>
</dbReference>
<dbReference type="NCBIfam" id="TIGR02124">
    <property type="entry name" value="hypE"/>
    <property type="match status" value="1"/>
</dbReference>
<dbReference type="PANTHER" id="PTHR30303">
    <property type="entry name" value="HYDROGENASE ISOENZYMES FORMATION PROTEIN HYPE"/>
    <property type="match status" value="1"/>
</dbReference>
<dbReference type="SUPFAM" id="SSF56042">
    <property type="entry name" value="PurM C-terminal domain-like"/>
    <property type="match status" value="1"/>
</dbReference>
<comment type="similarity">
    <text evidence="1">Belongs to the HypE family.</text>
</comment>
<dbReference type="InterPro" id="IPR010918">
    <property type="entry name" value="PurM-like_C_dom"/>
</dbReference>
<dbReference type="OrthoDB" id="31494at2157"/>
<dbReference type="RefSeq" id="WP_004589752.1">
    <property type="nucleotide sequence ID" value="NZ_APMM01000001.1"/>
</dbReference>
<dbReference type="STRING" id="1069083.GCA_000371805_01098"/>
<accession>N6VUH7</accession>
<reference evidence="4 5" key="1">
    <citation type="journal article" date="2013" name="Genome Announc.">
        <title>Draft Genome Sequence of a Highly Flagellated, Fast-Swimming Archaeon, Methanocaldococcus villosus Strain KIN24-T80 (DSM 22612).</title>
        <authorList>
            <person name="Thennarasu S."/>
            <person name="Polireddy D."/>
            <person name="Antony A."/>
            <person name="Yada M.R."/>
            <person name="Algarawi S."/>
            <person name="Sivakumar N."/>
        </authorList>
    </citation>
    <scope>NUCLEOTIDE SEQUENCE [LARGE SCALE GENOMIC DNA]</scope>
    <source>
        <strain evidence="4 5">KIN24-T80</strain>
    </source>
</reference>
<dbReference type="Gene3D" id="3.30.1330.10">
    <property type="entry name" value="PurM-like, N-terminal domain"/>
    <property type="match status" value="1"/>
</dbReference>
<protein>
    <submittedName>
        <fullName evidence="4">Hydrogenase expression/formation protein HypE</fullName>
    </submittedName>
</protein>
<feature type="domain" description="PurM-like C-terminal" evidence="3">
    <location>
        <begin position="159"/>
        <end position="307"/>
    </location>
</feature>
<dbReference type="CDD" id="cd02197">
    <property type="entry name" value="HypE"/>
    <property type="match status" value="1"/>
</dbReference>
<proteinExistence type="inferred from homology"/>
<dbReference type="Gene3D" id="3.90.650.10">
    <property type="entry name" value="PurM-like C-terminal domain"/>
    <property type="match status" value="1"/>
</dbReference>
<name>N6VUH7_9EURY</name>
<dbReference type="PIRSF" id="PIRSF005644">
    <property type="entry name" value="Hdrgns_mtr_HypE"/>
    <property type="match status" value="1"/>
</dbReference>
<evidence type="ECO:0000259" key="3">
    <source>
        <dbReference type="Pfam" id="PF02769"/>
    </source>
</evidence>
<dbReference type="PATRIC" id="fig|1069083.5.peg.65"/>
<evidence type="ECO:0000313" key="4">
    <source>
        <dbReference type="EMBL" id="ENN96846.1"/>
    </source>
</evidence>
<dbReference type="InterPro" id="IPR016188">
    <property type="entry name" value="PurM-like_N"/>
</dbReference>
<dbReference type="InterPro" id="IPR036921">
    <property type="entry name" value="PurM-like_N_sf"/>
</dbReference>
<evidence type="ECO:0000259" key="2">
    <source>
        <dbReference type="Pfam" id="PF00586"/>
    </source>
</evidence>
<dbReference type="InterPro" id="IPR036676">
    <property type="entry name" value="PurM-like_C_sf"/>
</dbReference>